<protein>
    <submittedName>
        <fullName evidence="1">Glycoside hydrolase family protein</fullName>
    </submittedName>
</protein>
<dbReference type="OrthoDB" id="9762066at2"/>
<dbReference type="RefSeq" id="WP_025225715.1">
    <property type="nucleotide sequence ID" value="NZ_CP007139.1"/>
</dbReference>
<dbReference type="SUPFAM" id="SSF51445">
    <property type="entry name" value="(Trans)glycosidases"/>
    <property type="match status" value="1"/>
</dbReference>
<dbReference type="Gene3D" id="2.60.120.260">
    <property type="entry name" value="Galactose-binding domain-like"/>
    <property type="match status" value="1"/>
</dbReference>
<sequence length="751" mass="84215">MSEHAEPVVRWHVRYDADAPSVEILLPHTWRQDVAVSYEGPVTYRTTIAVPRGKSHLLFHNVSYAAEVRIDGETVASHKGIWDAFAVPLDKYSAKKIEVEVSVVKNGGPTYPVREVASGFLPFVYHTFGGIFGMVELVRGEPILQRPPLASRVRVDGSKIFVDDRPFYVRGLLHWGWYPEIGHPNPPEGTIREEVAAAKARGFNLVKFCLWVPSHRYLDILREEGMEAWIELPLWDPSPDPARLAEIAEEIERVVRQYRHHDNIVVWTVGCELSASTPHEYRAYLTQLVRSLTGSPLVKDNSGGAEMYGGDLREYGDLYDFHPYCDLPFYPDVLDSLLPGAREPMPTLLGEFNDIDVHRDLAKIGDEMPYWASSLPELNDKGVRWQYDLPAVLSESRFANQPTKSRHTALMASSAAKATFIRKTVQEAVRSRDSISGYVITGWRDTPISSAGVFDDWGDPRFSPAEMLPWNGETVLFAIPTRRPPWVDGGNRSGWVDPFNHFAGQVFWRIGVHSDHDLQGGLFWRVVREDGKVVAHGAERTKRVPALHSREVGQIAWDAEPGEYTLSVEFGGAINEWPVWVTPRLESSEFESFFLHDQAGLFRDLKLRTAESPDDAPVLATGAFGKIGSGILFLTDMGVKAAPFWREAAYEFRNDAFWSEVPFAEKWSRLLPVSSDRVIDMGSLDDSEGPYEVLLNRVDVRTYQDAPVLVRRGNTLVTTLRPYGGLGTQPTSLTKNPAGVALLRALAAQLS</sequence>
<dbReference type="InterPro" id="IPR008979">
    <property type="entry name" value="Galactose-bd-like_sf"/>
</dbReference>
<keyword evidence="1" id="KW-0378">Hydrolase</keyword>
<keyword evidence="2" id="KW-1185">Reference proteome</keyword>
<dbReference type="InterPro" id="IPR051913">
    <property type="entry name" value="GH2_Domain-Containing"/>
</dbReference>
<dbReference type="PANTHER" id="PTHR42732">
    <property type="entry name" value="BETA-GALACTOSIDASE"/>
    <property type="match status" value="1"/>
</dbReference>
<organism evidence="1 2">
    <name type="scientific">Fimbriimonas ginsengisoli Gsoil 348</name>
    <dbReference type="NCBI Taxonomy" id="661478"/>
    <lineage>
        <taxon>Bacteria</taxon>
        <taxon>Bacillati</taxon>
        <taxon>Armatimonadota</taxon>
        <taxon>Fimbriimonadia</taxon>
        <taxon>Fimbriimonadales</taxon>
        <taxon>Fimbriimonadaceae</taxon>
        <taxon>Fimbriimonas</taxon>
    </lineage>
</organism>
<gene>
    <name evidence="1" type="ORF">OP10G_2357</name>
</gene>
<dbReference type="GO" id="GO:0016787">
    <property type="term" value="F:hydrolase activity"/>
    <property type="evidence" value="ECO:0007669"/>
    <property type="project" value="UniProtKB-KW"/>
</dbReference>
<dbReference type="Gene3D" id="3.20.20.80">
    <property type="entry name" value="Glycosidases"/>
    <property type="match status" value="1"/>
</dbReference>
<dbReference type="KEGG" id="fgi:OP10G_2357"/>
<dbReference type="Proteomes" id="UP000027982">
    <property type="component" value="Chromosome"/>
</dbReference>
<dbReference type="STRING" id="661478.OP10G_2357"/>
<accession>A0A068NSH8</accession>
<dbReference type="InterPro" id="IPR017853">
    <property type="entry name" value="GH"/>
</dbReference>
<dbReference type="SUPFAM" id="SSF49785">
    <property type="entry name" value="Galactose-binding domain-like"/>
    <property type="match status" value="1"/>
</dbReference>
<evidence type="ECO:0000313" key="1">
    <source>
        <dbReference type="EMBL" id="AIE85725.1"/>
    </source>
</evidence>
<name>A0A068NSH8_FIMGI</name>
<dbReference type="EMBL" id="CP007139">
    <property type="protein sequence ID" value="AIE85725.1"/>
    <property type="molecule type" value="Genomic_DNA"/>
</dbReference>
<evidence type="ECO:0000313" key="2">
    <source>
        <dbReference type="Proteomes" id="UP000027982"/>
    </source>
</evidence>
<proteinExistence type="predicted"/>
<dbReference type="eggNOG" id="COG3250">
    <property type="taxonomic scope" value="Bacteria"/>
</dbReference>
<dbReference type="HOGENOM" id="CLU_370383_0_0_0"/>
<dbReference type="AlphaFoldDB" id="A0A068NSH8"/>
<dbReference type="PANTHER" id="PTHR42732:SF2">
    <property type="entry name" value="BETA-MANNOSIDASE"/>
    <property type="match status" value="1"/>
</dbReference>
<reference evidence="1 2" key="1">
    <citation type="journal article" date="2014" name="PLoS ONE">
        <title>The first complete genome sequence of the class fimbriimonadia in the phylum armatimonadetes.</title>
        <authorList>
            <person name="Hu Z.Y."/>
            <person name="Wang Y.Z."/>
            <person name="Im W.T."/>
            <person name="Wang S.Y."/>
            <person name="Zhao G.P."/>
            <person name="Zheng H.J."/>
            <person name="Quan Z.X."/>
        </authorList>
    </citation>
    <scope>NUCLEOTIDE SEQUENCE [LARGE SCALE GENOMIC DNA]</scope>
    <source>
        <strain evidence="1">Gsoil 348</strain>
    </source>
</reference>